<comment type="caution">
    <text evidence="3">The sequence shown here is derived from an EMBL/GenBank/DDBJ whole genome shotgun (WGS) entry which is preliminary data.</text>
</comment>
<organism evidence="3 4">
    <name type="scientific">Dimorphilus gyrociliatus</name>
    <dbReference type="NCBI Taxonomy" id="2664684"/>
    <lineage>
        <taxon>Eukaryota</taxon>
        <taxon>Metazoa</taxon>
        <taxon>Spiralia</taxon>
        <taxon>Lophotrochozoa</taxon>
        <taxon>Annelida</taxon>
        <taxon>Polychaeta</taxon>
        <taxon>Polychaeta incertae sedis</taxon>
        <taxon>Dinophilidae</taxon>
        <taxon>Dimorphilus</taxon>
    </lineage>
</organism>
<protein>
    <submittedName>
        <fullName evidence="3">DgyrCDS10531</fullName>
    </submittedName>
</protein>
<sequence length="530" mass="60555">MSLRFYCLNLKRNSSCASYRPILIWKGKELPLNITLEYNGNPHFILFTLKENQTEFKVGKKIISYSMRSWDKKNIKYWIDSITIGDLQFTGDISNVKIKTGTEVIEPIAEIFERRNNFEKLNSLYFINRSLIEEPIPFSSKIMLEPNLTSIIFKRPISSKNKSFGEFLIHANKALKTVQSEGKAQDGVKFHSVIGVVICVSTIGVLVAILGFVIYRSRPRKPKYCNTEETEGLIVMNRTFRSKEKLDDQAECDSNSDEPKIIICPKVPGKLPSFYPEIENFPMIDEDVISPLIPSNAKQKQAESDSIISSEGQLEWDNSCLSKPNQIDPNLWWDPYALEQDHQKMDIKDSSDNINKAIPMRDIDEDLSDGFPSQMKLFPVEVEVHCELKSMGSTNSDDSCHYEETASKDVRDQYMLAGKYSSSSSSEESLFEKKGEANFLDDSAKLDKDTLEKINAEFNEHYSDNVQNEDNKQSEIEDANIRFNSYYSDDNAKSINDHQTNGEISKNVNESTSGVPIDNDAMERKRLRFK</sequence>
<reference evidence="3 4" key="1">
    <citation type="submission" date="2020-08" db="EMBL/GenBank/DDBJ databases">
        <authorList>
            <person name="Hejnol A."/>
        </authorList>
    </citation>
    <scope>NUCLEOTIDE SEQUENCE [LARGE SCALE GENOMIC DNA]</scope>
</reference>
<proteinExistence type="predicted"/>
<dbReference type="Proteomes" id="UP000549394">
    <property type="component" value="Unassembled WGS sequence"/>
</dbReference>
<evidence type="ECO:0000313" key="4">
    <source>
        <dbReference type="Proteomes" id="UP000549394"/>
    </source>
</evidence>
<dbReference type="AlphaFoldDB" id="A0A7I8W0H2"/>
<keyword evidence="2" id="KW-0472">Membrane</keyword>
<keyword evidence="2" id="KW-0812">Transmembrane</keyword>
<evidence type="ECO:0000313" key="3">
    <source>
        <dbReference type="EMBL" id="CAD5122080.1"/>
    </source>
</evidence>
<feature type="region of interest" description="Disordered" evidence="1">
    <location>
        <begin position="490"/>
        <end position="530"/>
    </location>
</feature>
<accession>A0A7I8W0H2</accession>
<gene>
    <name evidence="3" type="ORF">DGYR_LOCUS9933</name>
</gene>
<dbReference type="EMBL" id="CAJFCJ010000016">
    <property type="protein sequence ID" value="CAD5122080.1"/>
    <property type="molecule type" value="Genomic_DNA"/>
</dbReference>
<feature type="transmembrane region" description="Helical" evidence="2">
    <location>
        <begin position="193"/>
        <end position="215"/>
    </location>
</feature>
<keyword evidence="2" id="KW-1133">Transmembrane helix</keyword>
<keyword evidence="4" id="KW-1185">Reference proteome</keyword>
<evidence type="ECO:0000256" key="2">
    <source>
        <dbReference type="SAM" id="Phobius"/>
    </source>
</evidence>
<feature type="compositionally biased region" description="Polar residues" evidence="1">
    <location>
        <begin position="497"/>
        <end position="514"/>
    </location>
</feature>
<name>A0A7I8W0H2_9ANNE</name>
<evidence type="ECO:0000256" key="1">
    <source>
        <dbReference type="SAM" id="MobiDB-lite"/>
    </source>
</evidence>